<dbReference type="GO" id="GO:0003755">
    <property type="term" value="F:peptidyl-prolyl cis-trans isomerase activity"/>
    <property type="evidence" value="ECO:0007669"/>
    <property type="project" value="UniProtKB-EC"/>
</dbReference>
<evidence type="ECO:0000259" key="2">
    <source>
        <dbReference type="PROSITE" id="PS50072"/>
    </source>
</evidence>
<dbReference type="InterPro" id="IPR002130">
    <property type="entry name" value="Cyclophilin-type_PPIase_dom"/>
</dbReference>
<feature type="chain" id="PRO_5023066939" evidence="1">
    <location>
        <begin position="22"/>
        <end position="267"/>
    </location>
</feature>
<dbReference type="InterPro" id="IPR013424">
    <property type="entry name" value="Ice-binding_C"/>
</dbReference>
<evidence type="ECO:0000313" key="3">
    <source>
        <dbReference type="EMBL" id="TWU28160.1"/>
    </source>
</evidence>
<dbReference type="EC" id="5.2.1.8" evidence="3"/>
<dbReference type="EMBL" id="SJPS01000002">
    <property type="protein sequence ID" value="TWU28160.1"/>
    <property type="molecule type" value="Genomic_DNA"/>
</dbReference>
<dbReference type="Pfam" id="PF07589">
    <property type="entry name" value="PEP-CTERM"/>
    <property type="match status" value="1"/>
</dbReference>
<feature type="signal peptide" evidence="1">
    <location>
        <begin position="1"/>
        <end position="21"/>
    </location>
</feature>
<comment type="caution">
    <text evidence="3">The sequence shown here is derived from an EMBL/GenBank/DDBJ whole genome shotgun (WGS) entry which is preliminary data.</text>
</comment>
<evidence type="ECO:0000313" key="4">
    <source>
        <dbReference type="Proteomes" id="UP000318437"/>
    </source>
</evidence>
<dbReference type="NCBIfam" id="TIGR02595">
    <property type="entry name" value="PEP_CTERM"/>
    <property type="match status" value="1"/>
</dbReference>
<reference evidence="3 4" key="1">
    <citation type="submission" date="2019-02" db="EMBL/GenBank/DDBJ databases">
        <title>Deep-cultivation of Planctomycetes and their phenomic and genomic characterization uncovers novel biology.</title>
        <authorList>
            <person name="Wiegand S."/>
            <person name="Jogler M."/>
            <person name="Boedeker C."/>
            <person name="Pinto D."/>
            <person name="Vollmers J."/>
            <person name="Rivas-Marin E."/>
            <person name="Kohn T."/>
            <person name="Peeters S.H."/>
            <person name="Heuer A."/>
            <person name="Rast P."/>
            <person name="Oberbeckmann S."/>
            <person name="Bunk B."/>
            <person name="Jeske O."/>
            <person name="Meyerdierks A."/>
            <person name="Storesund J.E."/>
            <person name="Kallscheuer N."/>
            <person name="Luecker S."/>
            <person name="Lage O.M."/>
            <person name="Pohl T."/>
            <person name="Merkel B.J."/>
            <person name="Hornburger P."/>
            <person name="Mueller R.-W."/>
            <person name="Bruemmer F."/>
            <person name="Labrenz M."/>
            <person name="Spormann A.M."/>
            <person name="Op Den Camp H."/>
            <person name="Overmann J."/>
            <person name="Amann R."/>
            <person name="Jetten M.S.M."/>
            <person name="Mascher T."/>
            <person name="Medema M.H."/>
            <person name="Devos D.P."/>
            <person name="Kaster A.-K."/>
            <person name="Ovreas L."/>
            <person name="Rohde M."/>
            <person name="Galperin M.Y."/>
            <person name="Jogler C."/>
        </authorList>
    </citation>
    <scope>NUCLEOTIDE SEQUENCE [LARGE SCALE GENOMIC DNA]</scope>
    <source>
        <strain evidence="3 4">Pla144</strain>
    </source>
</reference>
<proteinExistence type="predicted"/>
<organism evidence="3 4">
    <name type="scientific">Bythopirellula polymerisocia</name>
    <dbReference type="NCBI Taxonomy" id="2528003"/>
    <lineage>
        <taxon>Bacteria</taxon>
        <taxon>Pseudomonadati</taxon>
        <taxon>Planctomycetota</taxon>
        <taxon>Planctomycetia</taxon>
        <taxon>Pirellulales</taxon>
        <taxon>Lacipirellulaceae</taxon>
        <taxon>Bythopirellula</taxon>
    </lineage>
</organism>
<dbReference type="Pfam" id="PF00160">
    <property type="entry name" value="Pro_isomerase"/>
    <property type="match status" value="1"/>
</dbReference>
<feature type="domain" description="PPIase cyclophilin-type" evidence="2">
    <location>
        <begin position="49"/>
        <end position="197"/>
    </location>
</feature>
<dbReference type="RefSeq" id="WP_146450420.1">
    <property type="nucleotide sequence ID" value="NZ_SJPS01000002.1"/>
</dbReference>
<keyword evidence="3" id="KW-0413">Isomerase</keyword>
<accession>A0A5C6CUB1</accession>
<dbReference type="Proteomes" id="UP000318437">
    <property type="component" value="Unassembled WGS sequence"/>
</dbReference>
<dbReference type="PROSITE" id="PS50072">
    <property type="entry name" value="CSA_PPIASE_2"/>
    <property type="match status" value="1"/>
</dbReference>
<gene>
    <name evidence="3" type="primary">ppiB_3</name>
    <name evidence="3" type="ORF">Pla144_14470</name>
</gene>
<sequence length="267" mass="28159" precursor="true">MNRLFLCAIALVLIATPNLSAQTVRFDTNVGTFDMLLNPTGNPFLQGHVDNLLAYVEAGRYNTTVINRAATNFVLQMGGFQAPFLSLPGNFNAFPAVASFDPVVVDEDGDGQVDFDLGGLSNTRKTVSLALSGSPTNPNSGTSSFFINLSDDNDFLDASGFVPFAEIVNMATIDLITSLPQQNLDPNGGNLAAINIPVLEDNHLVIIERAFVVPTPQAMVQANLVPGNTVGPTLPSAAVLSVPEPSTVLLAAGALVFLALRKRGQFA</sequence>
<evidence type="ECO:0000256" key="1">
    <source>
        <dbReference type="SAM" id="SignalP"/>
    </source>
</evidence>
<dbReference type="InterPro" id="IPR029000">
    <property type="entry name" value="Cyclophilin-like_dom_sf"/>
</dbReference>
<protein>
    <submittedName>
        <fullName evidence="3">Peptidyl-prolyl cis-trans isomerase B</fullName>
        <ecNumber evidence="3">5.2.1.8</ecNumber>
    </submittedName>
</protein>
<dbReference type="OrthoDB" id="270889at2"/>
<name>A0A5C6CUB1_9BACT</name>
<keyword evidence="1" id="KW-0732">Signal</keyword>
<dbReference type="SUPFAM" id="SSF50891">
    <property type="entry name" value="Cyclophilin-like"/>
    <property type="match status" value="1"/>
</dbReference>
<dbReference type="AlphaFoldDB" id="A0A5C6CUB1"/>
<keyword evidence="4" id="KW-1185">Reference proteome</keyword>
<dbReference type="Gene3D" id="2.40.100.10">
    <property type="entry name" value="Cyclophilin-like"/>
    <property type="match status" value="1"/>
</dbReference>